<dbReference type="AlphaFoldDB" id="A0A2V1AUH1"/>
<dbReference type="Proteomes" id="UP000244309">
    <property type="component" value="Unassembled WGS sequence"/>
</dbReference>
<keyword evidence="7 11" id="KW-0560">Oxidoreductase</keyword>
<protein>
    <recommendedName>
        <fullName evidence="4 11">Protoporphyrinogen oxidase</fullName>
        <ecNumber evidence="4 11">1.3.3.4</ecNumber>
    </recommendedName>
</protein>
<name>A0A2V1AUH1_9ASCO</name>
<dbReference type="Gene3D" id="3.50.50.60">
    <property type="entry name" value="FAD/NAD(P)-binding domain"/>
    <property type="match status" value="1"/>
</dbReference>
<comment type="caution">
    <text evidence="12">The sequence shown here is derived from an EMBL/GenBank/DDBJ whole genome shotgun (WGS) entry which is preliminary data.</text>
</comment>
<proteinExistence type="inferred from homology"/>
<comment type="function">
    <text evidence="1 11">Catalyzes the 6-electron oxidation of protoporphyrinogen-IX to form protoporphyrin-IX.</text>
</comment>
<dbReference type="RefSeq" id="XP_025342372.1">
    <property type="nucleotide sequence ID" value="XM_025484157.1"/>
</dbReference>
<evidence type="ECO:0000256" key="9">
    <source>
        <dbReference type="ARBA" id="ARBA00023244"/>
    </source>
</evidence>
<gene>
    <name evidence="12" type="ORF">CXQ85_000409</name>
</gene>
<evidence type="ECO:0000313" key="13">
    <source>
        <dbReference type="Proteomes" id="UP000244309"/>
    </source>
</evidence>
<dbReference type="GO" id="GO:0005743">
    <property type="term" value="C:mitochondrial inner membrane"/>
    <property type="evidence" value="ECO:0007669"/>
    <property type="project" value="UniProtKB-SubCell"/>
</dbReference>
<evidence type="ECO:0000256" key="8">
    <source>
        <dbReference type="ARBA" id="ARBA00023133"/>
    </source>
</evidence>
<dbReference type="InterPro" id="IPR004572">
    <property type="entry name" value="Protoporphyrinogen_oxidase"/>
</dbReference>
<dbReference type="EC" id="1.3.3.4" evidence="4 11"/>
<dbReference type="Pfam" id="PF13450">
    <property type="entry name" value="NAD_binding_8"/>
    <property type="match status" value="1"/>
</dbReference>
<keyword evidence="13" id="KW-1185">Reference proteome</keyword>
<dbReference type="EMBL" id="PKFO01000005">
    <property type="protein sequence ID" value="PVH21432.1"/>
    <property type="molecule type" value="Genomic_DNA"/>
</dbReference>
<accession>A0A2V1AUH1</accession>
<comment type="catalytic activity">
    <reaction evidence="10 11">
        <text>protoporphyrinogen IX + 3 O2 = protoporphyrin IX + 3 H2O2</text>
        <dbReference type="Rhea" id="RHEA:25576"/>
        <dbReference type="ChEBI" id="CHEBI:15379"/>
        <dbReference type="ChEBI" id="CHEBI:16240"/>
        <dbReference type="ChEBI" id="CHEBI:57306"/>
        <dbReference type="ChEBI" id="CHEBI:57307"/>
        <dbReference type="EC" id="1.3.3.4"/>
    </reaction>
</comment>
<evidence type="ECO:0000256" key="5">
    <source>
        <dbReference type="ARBA" id="ARBA00022630"/>
    </source>
</evidence>
<dbReference type="STRING" id="45357.A0A2V1AUH1"/>
<dbReference type="PANTHER" id="PTHR42923:SF3">
    <property type="entry name" value="PROTOPORPHYRINOGEN OXIDASE"/>
    <property type="match status" value="1"/>
</dbReference>
<evidence type="ECO:0000313" key="12">
    <source>
        <dbReference type="EMBL" id="PVH21432.1"/>
    </source>
</evidence>
<dbReference type="GeneID" id="37005742"/>
<comment type="similarity">
    <text evidence="3 11">Belongs to the protoporphyrinogen/coproporphyrinogen oxidase family. Protoporphyrinogen oxidase subfamily.</text>
</comment>
<evidence type="ECO:0000256" key="7">
    <source>
        <dbReference type="ARBA" id="ARBA00023002"/>
    </source>
</evidence>
<dbReference type="NCBIfam" id="TIGR00562">
    <property type="entry name" value="proto_IX_ox"/>
    <property type="match status" value="1"/>
</dbReference>
<comment type="pathway">
    <text evidence="2 11">Porphyrin-containing compound metabolism; protoporphyrin-IX biosynthesis; protoporphyrin-IX from protoporphyrinogen-IX: step 1/1.</text>
</comment>
<keyword evidence="8 11" id="KW-0350">Heme biosynthesis</keyword>
<organism evidence="12 13">
    <name type="scientific">Candidozyma haemuli</name>
    <dbReference type="NCBI Taxonomy" id="45357"/>
    <lineage>
        <taxon>Eukaryota</taxon>
        <taxon>Fungi</taxon>
        <taxon>Dikarya</taxon>
        <taxon>Ascomycota</taxon>
        <taxon>Saccharomycotina</taxon>
        <taxon>Pichiomycetes</taxon>
        <taxon>Metschnikowiaceae</taxon>
        <taxon>Candidozyma</taxon>
    </lineage>
</organism>
<comment type="cofactor">
    <cofactor evidence="11">
        <name>FAD</name>
        <dbReference type="ChEBI" id="CHEBI:57692"/>
    </cofactor>
    <text evidence="11">Binds 1 FAD per subunit.</text>
</comment>
<evidence type="ECO:0000256" key="3">
    <source>
        <dbReference type="ARBA" id="ARBA00010551"/>
    </source>
</evidence>
<dbReference type="InterPro" id="IPR050464">
    <property type="entry name" value="Zeta_carotene_desat/Oxidored"/>
</dbReference>
<dbReference type="GO" id="GO:0006782">
    <property type="term" value="P:protoporphyrinogen IX biosynthetic process"/>
    <property type="evidence" value="ECO:0007669"/>
    <property type="project" value="UniProtKB-UniRule"/>
</dbReference>
<dbReference type="InterPro" id="IPR036188">
    <property type="entry name" value="FAD/NAD-bd_sf"/>
</dbReference>
<evidence type="ECO:0000256" key="4">
    <source>
        <dbReference type="ARBA" id="ARBA00012867"/>
    </source>
</evidence>
<dbReference type="SUPFAM" id="SSF51905">
    <property type="entry name" value="FAD/NAD(P)-binding domain"/>
    <property type="match status" value="1"/>
</dbReference>
<sequence>MSLIPKNGKVAVVGSGVSGLTFSYFLQKLRPDVQISIFEKNKRPGGWISTEVLKNKHDGKDIVLEKGPRTLRGVSDGTLLIVDILKQLGYGDQVEVMKSSSDANRKWLLDPSNSLVQTPNSLSSFVKFLTSDITKGAFKSVLNEPFQKPAKDLTKDESIRDFFIRRFGSPALADNVLSAVMHGVYSGDVGKLSVKATLPRLLELEAQHGSIIRGVFKGMTSGKKPKQQLSSQLTQYQSLVAPESDMTSLSEKLKKFPIMRLHDGLQVFPRVLSEYLQKQKNVELIYDAAVEEADFQGNLTVNGKSQKFDHVRYTSSTLGLAKLIKNPELSKVLTCLIPENGSGFGFLVPIRNKNPESLLGVIYDSDCESDAVRFVDETTMPKQPYHKVTLMMGGHFFNSRGVPSNKINVGTARKVLSDILHVDLTKFKNIIIRDEANETSKVIDVGDEDLLISYNLHENCIPQYNVGFLENVSKMKTLITKESDGHFTMGGTALGKLGVPDCVMNAFEDAVLLS</sequence>
<evidence type="ECO:0000256" key="10">
    <source>
        <dbReference type="ARBA" id="ARBA00047554"/>
    </source>
</evidence>
<keyword evidence="9 11" id="KW-0627">Porphyrin biosynthesis</keyword>
<reference evidence="12 13" key="1">
    <citation type="submission" date="2017-12" db="EMBL/GenBank/DDBJ databases">
        <title>Genome Sequence of a Multidrug-Resistant Candida haemulonii Isolate from a Patient with Chronic Leg Ulcers in Israel.</title>
        <authorList>
            <person name="Chow N.A."/>
            <person name="Gade L."/>
            <person name="Batra D."/>
            <person name="Rowe L.A."/>
            <person name="Ben-Ami R."/>
            <person name="Loparev V.N."/>
            <person name="Litvintseva A.P."/>
        </authorList>
    </citation>
    <scope>NUCLEOTIDE SEQUENCE [LARGE SCALE GENOMIC DNA]</scope>
    <source>
        <strain evidence="12 13">B11899</strain>
    </source>
</reference>
<dbReference type="VEuPathDB" id="FungiDB:CXQ85_000409"/>
<dbReference type="GO" id="GO:0004729">
    <property type="term" value="F:oxygen-dependent protoporphyrinogen oxidase activity"/>
    <property type="evidence" value="ECO:0007669"/>
    <property type="project" value="UniProtKB-UniRule"/>
</dbReference>
<dbReference type="PANTHER" id="PTHR42923">
    <property type="entry name" value="PROTOPORPHYRINOGEN OXIDASE"/>
    <property type="match status" value="1"/>
</dbReference>
<comment type="subcellular location">
    <subcellularLocation>
        <location evidence="11">Mitochondrion inner membrane</location>
    </subcellularLocation>
</comment>
<dbReference type="SUPFAM" id="SSF54373">
    <property type="entry name" value="FAD-linked reductases, C-terminal domain"/>
    <property type="match status" value="1"/>
</dbReference>
<keyword evidence="5 11" id="KW-0285">Flavoprotein</keyword>
<keyword evidence="6 11" id="KW-0274">FAD</keyword>
<evidence type="ECO:0000256" key="1">
    <source>
        <dbReference type="ARBA" id="ARBA00002600"/>
    </source>
</evidence>
<dbReference type="OrthoDB" id="438553at2759"/>
<evidence type="ECO:0000256" key="6">
    <source>
        <dbReference type="ARBA" id="ARBA00022827"/>
    </source>
</evidence>
<dbReference type="UniPathway" id="UPA00251">
    <property type="reaction ID" value="UER00324"/>
</dbReference>
<evidence type="ECO:0000256" key="11">
    <source>
        <dbReference type="RuleBase" id="RU367069"/>
    </source>
</evidence>
<evidence type="ECO:0000256" key="2">
    <source>
        <dbReference type="ARBA" id="ARBA00005073"/>
    </source>
</evidence>